<dbReference type="Proteomes" id="UP000439986">
    <property type="component" value="Unassembled WGS sequence"/>
</dbReference>
<keyword evidence="2" id="KW-1185">Reference proteome</keyword>
<dbReference type="RefSeq" id="WP_154358099.1">
    <property type="nucleotide sequence ID" value="NZ_WKJL01000008.1"/>
</dbReference>
<dbReference type="AlphaFoldDB" id="A0A844DC19"/>
<proteinExistence type="predicted"/>
<gene>
    <name evidence="1" type="ORF">GJ698_13305</name>
</gene>
<name>A0A844DC19_9BURK</name>
<protein>
    <submittedName>
        <fullName evidence="1">Uncharacterized protein</fullName>
    </submittedName>
</protein>
<evidence type="ECO:0000313" key="1">
    <source>
        <dbReference type="EMBL" id="MRW85059.1"/>
    </source>
</evidence>
<reference evidence="1 2" key="1">
    <citation type="submission" date="2019-11" db="EMBL/GenBank/DDBJ databases">
        <title>Novel species isolated from a subtropical stream in China.</title>
        <authorList>
            <person name="Lu H."/>
        </authorList>
    </citation>
    <scope>NUCLEOTIDE SEQUENCE [LARGE SCALE GENOMIC DNA]</scope>
    <source>
        <strain evidence="1 2">FT26W</strain>
    </source>
</reference>
<evidence type="ECO:0000313" key="2">
    <source>
        <dbReference type="Proteomes" id="UP000439986"/>
    </source>
</evidence>
<dbReference type="EMBL" id="WKJL01000008">
    <property type="protein sequence ID" value="MRW85059.1"/>
    <property type="molecule type" value="Genomic_DNA"/>
</dbReference>
<sequence>MSPKFKNSFLILQKLHQLSGGVAEHHYADIFEVGRELRMNELATLDTFIYLQRERLVKWGTLGGVASITQQGIREIEGAMAGKRTAYFPQDIADTV</sequence>
<comment type="caution">
    <text evidence="1">The sequence shown here is derived from an EMBL/GenBank/DDBJ whole genome shotgun (WGS) entry which is preliminary data.</text>
</comment>
<organism evidence="1 2">
    <name type="scientific">Duganella aquatilis</name>
    <dbReference type="NCBI Taxonomy" id="2666082"/>
    <lineage>
        <taxon>Bacteria</taxon>
        <taxon>Pseudomonadati</taxon>
        <taxon>Pseudomonadota</taxon>
        <taxon>Betaproteobacteria</taxon>
        <taxon>Burkholderiales</taxon>
        <taxon>Oxalobacteraceae</taxon>
        <taxon>Telluria group</taxon>
        <taxon>Duganella</taxon>
    </lineage>
</organism>
<accession>A0A844DC19</accession>